<protein>
    <submittedName>
        <fullName evidence="1">(Mediterranean fruit fly) hypothetical protein</fullName>
    </submittedName>
</protein>
<evidence type="ECO:0000313" key="2">
    <source>
        <dbReference type="Proteomes" id="UP000606786"/>
    </source>
</evidence>
<reference evidence="1" key="1">
    <citation type="submission" date="2020-11" db="EMBL/GenBank/DDBJ databases">
        <authorList>
            <person name="Whitehead M."/>
        </authorList>
    </citation>
    <scope>NUCLEOTIDE SEQUENCE</scope>
    <source>
        <strain evidence="1">EGII</strain>
    </source>
</reference>
<gene>
    <name evidence="1" type="ORF">CCAP1982_LOCUS21828</name>
</gene>
<comment type="caution">
    <text evidence="1">The sequence shown here is derived from an EMBL/GenBank/DDBJ whole genome shotgun (WGS) entry which is preliminary data.</text>
</comment>
<organism evidence="1 2">
    <name type="scientific">Ceratitis capitata</name>
    <name type="common">Mediterranean fruit fly</name>
    <name type="synonym">Tephritis capitata</name>
    <dbReference type="NCBI Taxonomy" id="7213"/>
    <lineage>
        <taxon>Eukaryota</taxon>
        <taxon>Metazoa</taxon>
        <taxon>Ecdysozoa</taxon>
        <taxon>Arthropoda</taxon>
        <taxon>Hexapoda</taxon>
        <taxon>Insecta</taxon>
        <taxon>Pterygota</taxon>
        <taxon>Neoptera</taxon>
        <taxon>Endopterygota</taxon>
        <taxon>Diptera</taxon>
        <taxon>Brachycera</taxon>
        <taxon>Muscomorpha</taxon>
        <taxon>Tephritoidea</taxon>
        <taxon>Tephritidae</taxon>
        <taxon>Ceratitis</taxon>
        <taxon>Ceratitis</taxon>
    </lineage>
</organism>
<proteinExistence type="predicted"/>
<dbReference type="Proteomes" id="UP000606786">
    <property type="component" value="Unassembled WGS sequence"/>
</dbReference>
<evidence type="ECO:0000313" key="1">
    <source>
        <dbReference type="EMBL" id="CAD7013808.1"/>
    </source>
</evidence>
<name>A0A811VBZ4_CERCA</name>
<accession>A0A811VBZ4</accession>
<keyword evidence="2" id="KW-1185">Reference proteome</keyword>
<sequence>MKPTNFLSLLFKAWLKKKSILNAASLASEIEPDETRIELKRFIRNLTSYASGISTLQVSKPMGITGKIRLAFEQKKISAGVPPGNILLNPIFEIPFSCDLSTFNDVLTETCPDNPTIVAIPRKAIDASSGLQWRLTEFPAGLPDID</sequence>
<dbReference type="EMBL" id="CAJHJT010000056">
    <property type="protein sequence ID" value="CAD7013808.1"/>
    <property type="molecule type" value="Genomic_DNA"/>
</dbReference>
<dbReference type="AlphaFoldDB" id="A0A811VBZ4"/>